<accession>A0A6J4STS0</accession>
<feature type="region of interest" description="Disordered" evidence="1">
    <location>
        <begin position="87"/>
        <end position="110"/>
    </location>
</feature>
<reference evidence="2" key="1">
    <citation type="submission" date="2020-02" db="EMBL/GenBank/DDBJ databases">
        <authorList>
            <person name="Meier V. D."/>
        </authorList>
    </citation>
    <scope>NUCLEOTIDE SEQUENCE</scope>
    <source>
        <strain evidence="2">AVDCRST_MAG17</strain>
    </source>
</reference>
<dbReference type="AlphaFoldDB" id="A0A6J4STS0"/>
<sequence length="110" mass="12568">RARQRSRAPPLERKEALRGGRREHRHARAGGRRRRGPLGAGERYRWAPGRPALHGHRRPRLERAGGGGRLPARGRWCRAGVLRLAERSRRRRGERGAGRALQTSEQVLRL</sequence>
<feature type="compositionally biased region" description="Basic and acidic residues" evidence="1">
    <location>
        <begin position="10"/>
        <end position="20"/>
    </location>
</feature>
<feature type="non-terminal residue" evidence="2">
    <location>
        <position position="1"/>
    </location>
</feature>
<feature type="region of interest" description="Disordered" evidence="1">
    <location>
        <begin position="1"/>
        <end position="72"/>
    </location>
</feature>
<feature type="non-terminal residue" evidence="2">
    <location>
        <position position="110"/>
    </location>
</feature>
<organism evidence="2">
    <name type="scientific">uncultured Solirubrobacterales bacterium</name>
    <dbReference type="NCBI Taxonomy" id="768556"/>
    <lineage>
        <taxon>Bacteria</taxon>
        <taxon>Bacillati</taxon>
        <taxon>Actinomycetota</taxon>
        <taxon>Thermoleophilia</taxon>
        <taxon>Solirubrobacterales</taxon>
        <taxon>environmental samples</taxon>
    </lineage>
</organism>
<dbReference type="EMBL" id="CADCVV010000118">
    <property type="protein sequence ID" value="CAA9504955.1"/>
    <property type="molecule type" value="Genomic_DNA"/>
</dbReference>
<proteinExistence type="predicted"/>
<evidence type="ECO:0000313" key="2">
    <source>
        <dbReference type="EMBL" id="CAA9504955.1"/>
    </source>
</evidence>
<feature type="compositionally biased region" description="Basic residues" evidence="1">
    <location>
        <begin position="21"/>
        <end position="36"/>
    </location>
</feature>
<gene>
    <name evidence="2" type="ORF">AVDCRST_MAG17-1617</name>
</gene>
<evidence type="ECO:0000256" key="1">
    <source>
        <dbReference type="SAM" id="MobiDB-lite"/>
    </source>
</evidence>
<name>A0A6J4STS0_9ACTN</name>
<protein>
    <submittedName>
        <fullName evidence="2">Uncharacterized protein</fullName>
    </submittedName>
</protein>